<dbReference type="EMBL" id="DSZN01000096">
    <property type="protein sequence ID" value="HGQ85857.1"/>
    <property type="molecule type" value="Genomic_DNA"/>
</dbReference>
<dbReference type="PROSITE" id="PS50846">
    <property type="entry name" value="HMA_2"/>
    <property type="match status" value="1"/>
</dbReference>
<evidence type="ECO:0000259" key="2">
    <source>
        <dbReference type="PROSITE" id="PS50846"/>
    </source>
</evidence>
<dbReference type="InterPro" id="IPR006121">
    <property type="entry name" value="HMA_dom"/>
</dbReference>
<keyword evidence="1" id="KW-0479">Metal-binding</keyword>
<comment type="caution">
    <text evidence="3">The sequence shown here is derived from an EMBL/GenBank/DDBJ whole genome shotgun (WGS) entry which is preliminary data.</text>
</comment>
<dbReference type="CDD" id="cd00371">
    <property type="entry name" value="HMA"/>
    <property type="match status" value="1"/>
</dbReference>
<proteinExistence type="predicted"/>
<dbReference type="Gene3D" id="3.30.70.100">
    <property type="match status" value="1"/>
</dbReference>
<dbReference type="Pfam" id="PF00403">
    <property type="entry name" value="HMA"/>
    <property type="match status" value="1"/>
</dbReference>
<protein>
    <submittedName>
        <fullName evidence="3">Heavy-metal-associated domain-containing protein</fullName>
    </submittedName>
</protein>
<dbReference type="AlphaFoldDB" id="A0A7C4NTR9"/>
<gene>
    <name evidence="3" type="ORF">ENT66_05965</name>
</gene>
<sequence length="69" mass="7732">MSYKIEIKITGMSCEHCVKRVKEALSKIEGVKEVSVDLSSSKGYIISEKEIPLSLLKEVLEKEGYGIKE</sequence>
<dbReference type="InterPro" id="IPR017969">
    <property type="entry name" value="Heavy-metal-associated_CS"/>
</dbReference>
<organism evidence="3">
    <name type="scientific">Thermodesulfobacterium geofontis</name>
    <dbReference type="NCBI Taxonomy" id="1295609"/>
    <lineage>
        <taxon>Bacteria</taxon>
        <taxon>Pseudomonadati</taxon>
        <taxon>Thermodesulfobacteriota</taxon>
        <taxon>Thermodesulfobacteria</taxon>
        <taxon>Thermodesulfobacteriales</taxon>
        <taxon>Thermodesulfobacteriaceae</taxon>
        <taxon>Thermodesulfobacterium</taxon>
    </lineage>
</organism>
<reference evidence="3" key="1">
    <citation type="journal article" date="2020" name="mSystems">
        <title>Genome- and Community-Level Interaction Insights into Carbon Utilization and Element Cycling Functions of Hydrothermarchaeota in Hydrothermal Sediment.</title>
        <authorList>
            <person name="Zhou Z."/>
            <person name="Liu Y."/>
            <person name="Xu W."/>
            <person name="Pan J."/>
            <person name="Luo Z.H."/>
            <person name="Li M."/>
        </authorList>
    </citation>
    <scope>NUCLEOTIDE SEQUENCE [LARGE SCALE GENOMIC DNA]</scope>
    <source>
        <strain evidence="3">SpSt-6</strain>
    </source>
</reference>
<evidence type="ECO:0000313" key="3">
    <source>
        <dbReference type="EMBL" id="HGQ85857.1"/>
    </source>
</evidence>
<dbReference type="GO" id="GO:0005507">
    <property type="term" value="F:copper ion binding"/>
    <property type="evidence" value="ECO:0007669"/>
    <property type="project" value="InterPro"/>
</dbReference>
<dbReference type="InterPro" id="IPR036163">
    <property type="entry name" value="HMA_dom_sf"/>
</dbReference>
<dbReference type="InterPro" id="IPR000428">
    <property type="entry name" value="Cu-bd"/>
</dbReference>
<dbReference type="SUPFAM" id="SSF55008">
    <property type="entry name" value="HMA, heavy metal-associated domain"/>
    <property type="match status" value="1"/>
</dbReference>
<feature type="domain" description="HMA" evidence="2">
    <location>
        <begin position="3"/>
        <end position="68"/>
    </location>
</feature>
<dbReference type="GO" id="GO:0006825">
    <property type="term" value="P:copper ion transport"/>
    <property type="evidence" value="ECO:0007669"/>
    <property type="project" value="InterPro"/>
</dbReference>
<accession>A0A7C4NTR9</accession>
<name>A0A7C4NTR9_9BACT</name>
<evidence type="ECO:0000256" key="1">
    <source>
        <dbReference type="ARBA" id="ARBA00022723"/>
    </source>
</evidence>
<dbReference type="PROSITE" id="PS01047">
    <property type="entry name" value="HMA_1"/>
    <property type="match status" value="1"/>
</dbReference>
<dbReference type="PRINTS" id="PR00944">
    <property type="entry name" value="CUEXPORT"/>
</dbReference>